<evidence type="ECO:0000313" key="1">
    <source>
        <dbReference type="EMBL" id="MBC8557486.1"/>
    </source>
</evidence>
<dbReference type="InterPro" id="IPR032675">
    <property type="entry name" value="LRR_dom_sf"/>
</dbReference>
<dbReference type="Gene3D" id="3.80.10.10">
    <property type="entry name" value="Ribonuclease Inhibitor"/>
    <property type="match status" value="1"/>
</dbReference>
<evidence type="ECO:0000313" key="2">
    <source>
        <dbReference type="Proteomes" id="UP000637513"/>
    </source>
</evidence>
<gene>
    <name evidence="1" type="ORF">H8700_07175</name>
</gene>
<organism evidence="1 2">
    <name type="scientific">Jutongia hominis</name>
    <dbReference type="NCBI Taxonomy" id="2763664"/>
    <lineage>
        <taxon>Bacteria</taxon>
        <taxon>Bacillati</taxon>
        <taxon>Bacillota</taxon>
        <taxon>Clostridia</taxon>
        <taxon>Lachnospirales</taxon>
        <taxon>Lachnospiraceae</taxon>
        <taxon>Jutongia</taxon>
    </lineage>
</organism>
<dbReference type="Proteomes" id="UP000637513">
    <property type="component" value="Unassembled WGS sequence"/>
</dbReference>
<comment type="caution">
    <text evidence="1">The sequence shown here is derived from an EMBL/GenBank/DDBJ whole genome shotgun (WGS) entry which is preliminary data.</text>
</comment>
<keyword evidence="2" id="KW-1185">Reference proteome</keyword>
<protein>
    <submittedName>
        <fullName evidence="1">Leucine-rich repeat protein</fullName>
    </submittedName>
</protein>
<proteinExistence type="predicted"/>
<reference evidence="1 2" key="1">
    <citation type="submission" date="2020-08" db="EMBL/GenBank/DDBJ databases">
        <title>Genome public.</title>
        <authorList>
            <person name="Liu C."/>
            <person name="Sun Q."/>
        </authorList>
    </citation>
    <scope>NUCLEOTIDE SEQUENCE [LARGE SCALE GENOMIC DNA]</scope>
    <source>
        <strain evidence="1 2">BX3</strain>
    </source>
</reference>
<name>A0ABR7MUK2_9FIRM</name>
<dbReference type="Pfam" id="PF13306">
    <property type="entry name" value="LRR_5"/>
    <property type="match status" value="1"/>
</dbReference>
<sequence>MLKKKMIQILLAGVLVFCVIQISGIKVFAANKNIAMLSYISTPATLPPIYYTPSIPKQTPMINDAASFDDLIPSDNDEALESNSTPKVSNTTKNKLKKVGTVFSDKKTNLKYSIVKKGTITSGKVTGAQVECKAGIKKKNQIIIPDTVTWNGVTYQVVSISANAFKNNTKLKKISIGKNVKKIGKKAFYGCKNVKQLSIKSKQFTDKKIGKDSFAKMGKGMTVRIPKEKYAYYKKLLVKKGIR</sequence>
<accession>A0ABR7MUK2</accession>
<dbReference type="InterPro" id="IPR026906">
    <property type="entry name" value="LRR_5"/>
</dbReference>
<dbReference type="EMBL" id="JACRSW010000027">
    <property type="protein sequence ID" value="MBC8557486.1"/>
    <property type="molecule type" value="Genomic_DNA"/>
</dbReference>